<organism evidence="4 5">
    <name type="scientific">Amphritea balenae</name>
    <dbReference type="NCBI Taxonomy" id="452629"/>
    <lineage>
        <taxon>Bacteria</taxon>
        <taxon>Pseudomonadati</taxon>
        <taxon>Pseudomonadota</taxon>
        <taxon>Gammaproteobacteria</taxon>
        <taxon>Oceanospirillales</taxon>
        <taxon>Oceanospirillaceae</taxon>
        <taxon>Amphritea</taxon>
    </lineage>
</organism>
<protein>
    <submittedName>
        <fullName evidence="4">Ankyrin repeat domain-containing protein</fullName>
    </submittedName>
</protein>
<dbReference type="Pfam" id="PF12796">
    <property type="entry name" value="Ank_2"/>
    <property type="match status" value="1"/>
</dbReference>
<reference evidence="4 5" key="1">
    <citation type="submission" date="2018-11" db="EMBL/GenBank/DDBJ databases">
        <title>The draft genome sequence of Amphritea balenae JAMM 1525T.</title>
        <authorList>
            <person name="Fang Z."/>
            <person name="Zhang Y."/>
            <person name="Han X."/>
        </authorList>
    </citation>
    <scope>NUCLEOTIDE SEQUENCE [LARGE SCALE GENOMIC DNA]</scope>
    <source>
        <strain evidence="4 5">JAMM 1525</strain>
    </source>
</reference>
<comment type="caution">
    <text evidence="4">The sequence shown here is derived from an EMBL/GenBank/DDBJ whole genome shotgun (WGS) entry which is preliminary data.</text>
</comment>
<name>A0A3P1SMY3_9GAMM</name>
<dbReference type="InterPro" id="IPR050776">
    <property type="entry name" value="Ank_Repeat/CDKN_Inhibitor"/>
</dbReference>
<dbReference type="PROSITE" id="PS50088">
    <property type="entry name" value="ANK_REPEAT"/>
    <property type="match status" value="2"/>
</dbReference>
<dbReference type="PROSITE" id="PS51257">
    <property type="entry name" value="PROKAR_LIPOPROTEIN"/>
    <property type="match status" value="1"/>
</dbReference>
<keyword evidence="5" id="KW-1185">Reference proteome</keyword>
<evidence type="ECO:0000313" key="5">
    <source>
        <dbReference type="Proteomes" id="UP000267535"/>
    </source>
</evidence>
<accession>A0A3P1SMY3</accession>
<dbReference type="AlphaFoldDB" id="A0A3P1SMY3"/>
<evidence type="ECO:0000256" key="1">
    <source>
        <dbReference type="ARBA" id="ARBA00022737"/>
    </source>
</evidence>
<dbReference type="RefSeq" id="WP_124927110.1">
    <property type="nucleotide sequence ID" value="NZ_BMOH01000003.1"/>
</dbReference>
<dbReference type="PANTHER" id="PTHR24201">
    <property type="entry name" value="ANK_REP_REGION DOMAIN-CONTAINING PROTEIN"/>
    <property type="match status" value="1"/>
</dbReference>
<dbReference type="EMBL" id="RQXV01000009">
    <property type="protein sequence ID" value="RRC98015.1"/>
    <property type="molecule type" value="Genomic_DNA"/>
</dbReference>
<evidence type="ECO:0000256" key="3">
    <source>
        <dbReference type="PROSITE-ProRule" id="PRU00023"/>
    </source>
</evidence>
<dbReference type="OrthoDB" id="325351at2"/>
<dbReference type="Gene3D" id="1.25.40.20">
    <property type="entry name" value="Ankyrin repeat-containing domain"/>
    <property type="match status" value="1"/>
</dbReference>
<feature type="repeat" description="ANK" evidence="3">
    <location>
        <begin position="64"/>
        <end position="96"/>
    </location>
</feature>
<dbReference type="Pfam" id="PF00023">
    <property type="entry name" value="Ank"/>
    <property type="match status" value="1"/>
</dbReference>
<dbReference type="PANTHER" id="PTHR24201:SF2">
    <property type="entry name" value="ANKYRIN REPEAT DOMAIN-CONTAINING PROTEIN 42"/>
    <property type="match status" value="1"/>
</dbReference>
<feature type="repeat" description="ANK" evidence="3">
    <location>
        <begin position="134"/>
        <end position="166"/>
    </location>
</feature>
<keyword evidence="1" id="KW-0677">Repeat</keyword>
<dbReference type="Proteomes" id="UP000267535">
    <property type="component" value="Unassembled WGS sequence"/>
</dbReference>
<proteinExistence type="predicted"/>
<gene>
    <name evidence="4" type="ORF">EHS89_15680</name>
</gene>
<evidence type="ECO:0000313" key="4">
    <source>
        <dbReference type="EMBL" id="RRC98015.1"/>
    </source>
</evidence>
<sequence>MHKLLITVIVLFLVSGCIERSCQDNLDPSTPFNKAIAALIDDKDDSEVFVLLKDGLNVNYQNACGASLLHMAAIGGQQALADNLLQRSANPNIVNWQGQTPVFMAANWSENGILLKLLESGGDPNIVVKNDTSIYNTPLLIATVNNNVESVKILVSHGGDISYVNTKGISVSSLAKEKGFLEILELSRND</sequence>
<dbReference type="SMART" id="SM00248">
    <property type="entry name" value="ANK"/>
    <property type="match status" value="3"/>
</dbReference>
<dbReference type="SUPFAM" id="SSF48403">
    <property type="entry name" value="Ankyrin repeat"/>
    <property type="match status" value="1"/>
</dbReference>
<dbReference type="InterPro" id="IPR036770">
    <property type="entry name" value="Ankyrin_rpt-contain_sf"/>
</dbReference>
<dbReference type="PROSITE" id="PS50297">
    <property type="entry name" value="ANK_REP_REGION"/>
    <property type="match status" value="2"/>
</dbReference>
<keyword evidence="2 3" id="KW-0040">ANK repeat</keyword>
<dbReference type="InterPro" id="IPR002110">
    <property type="entry name" value="Ankyrin_rpt"/>
</dbReference>
<evidence type="ECO:0000256" key="2">
    <source>
        <dbReference type="ARBA" id="ARBA00023043"/>
    </source>
</evidence>